<sequence length="158" mass="18533">MKMLSEGYIEINKSNYIRSLKTKNTETMSYLNTTEKGILLTDLIDMAKSDGMVNFSEMTYLVWVAQKMGVSQSELEQLMERKSSAFDHISPNHRLEQFHRLLNMMFVDTQVEAEEIEKCRELAYKMKLDQNKVDHLLTEIEKNPKVMVDLETLKAKFR</sequence>
<accession>G8R027</accession>
<dbReference type="EMBL" id="CP003156">
    <property type="protein sequence ID" value="AEV32667.1"/>
    <property type="molecule type" value="Genomic_DNA"/>
</dbReference>
<evidence type="ECO:0000313" key="2">
    <source>
        <dbReference type="Proteomes" id="UP000005631"/>
    </source>
</evidence>
<evidence type="ECO:0008006" key="3">
    <source>
        <dbReference type="Google" id="ProtNLM"/>
    </source>
</evidence>
<name>G8R027_OWEHD</name>
<dbReference type="HOGENOM" id="CLU_141006_0_0_10"/>
<gene>
    <name evidence="1" type="ordered locus">Oweho_1679</name>
</gene>
<dbReference type="InterPro" id="IPR029024">
    <property type="entry name" value="TerB-like"/>
</dbReference>
<dbReference type="CDD" id="cd07177">
    <property type="entry name" value="terB_like"/>
    <property type="match status" value="1"/>
</dbReference>
<dbReference type="KEGG" id="oho:Oweho_1679"/>
<proteinExistence type="predicted"/>
<organism evidence="1 2">
    <name type="scientific">Owenweeksia hongkongensis (strain DSM 17368 / CIP 108786 / JCM 12287 / NRRL B-23963 / UST20020801)</name>
    <dbReference type="NCBI Taxonomy" id="926562"/>
    <lineage>
        <taxon>Bacteria</taxon>
        <taxon>Pseudomonadati</taxon>
        <taxon>Bacteroidota</taxon>
        <taxon>Flavobacteriia</taxon>
        <taxon>Flavobacteriales</taxon>
        <taxon>Owenweeksiaceae</taxon>
        <taxon>Owenweeksia</taxon>
    </lineage>
</organism>
<dbReference type="AlphaFoldDB" id="G8R027"/>
<dbReference type="Gene3D" id="1.10.3680.10">
    <property type="entry name" value="TerB-like"/>
    <property type="match status" value="1"/>
</dbReference>
<dbReference type="STRING" id="926562.Oweho_1679"/>
<evidence type="ECO:0000313" key="1">
    <source>
        <dbReference type="EMBL" id="AEV32667.1"/>
    </source>
</evidence>
<reference evidence="1 2" key="1">
    <citation type="journal article" date="2012" name="Stand. Genomic Sci.">
        <title>Genome sequence of the orange-pigmented seawater bacterium Owenweeksia hongkongensis type strain (UST20020801(T)).</title>
        <authorList>
            <person name="Riedel T."/>
            <person name="Held B."/>
            <person name="Nolan M."/>
            <person name="Lucas S."/>
            <person name="Lapidus A."/>
            <person name="Tice H."/>
            <person name="Del Rio T.G."/>
            <person name="Cheng J.F."/>
            <person name="Han C."/>
            <person name="Tapia R."/>
            <person name="Goodwin L.A."/>
            <person name="Pitluck S."/>
            <person name="Liolios K."/>
            <person name="Mavromatis K."/>
            <person name="Pagani I."/>
            <person name="Ivanova N."/>
            <person name="Mikhailova N."/>
            <person name="Pati A."/>
            <person name="Chen A."/>
            <person name="Palaniappan K."/>
            <person name="Rohde M."/>
            <person name="Tindall B.J."/>
            <person name="Detter J.C."/>
            <person name="Goker M."/>
            <person name="Woyke T."/>
            <person name="Bristow J."/>
            <person name="Eisen J.A."/>
            <person name="Markowitz V."/>
            <person name="Hugenholtz P."/>
            <person name="Klenk H.P."/>
            <person name="Kyrpides N.C."/>
        </authorList>
    </citation>
    <scope>NUCLEOTIDE SEQUENCE</scope>
    <source>
        <strain evidence="2">DSM 17368 / JCM 12287 / NRRL B-23963</strain>
    </source>
</reference>
<dbReference type="Proteomes" id="UP000005631">
    <property type="component" value="Chromosome"/>
</dbReference>
<keyword evidence="2" id="KW-1185">Reference proteome</keyword>
<dbReference type="SUPFAM" id="SSF158682">
    <property type="entry name" value="TerB-like"/>
    <property type="match status" value="1"/>
</dbReference>
<protein>
    <recommendedName>
        <fullName evidence="3">Co-chaperone DjlA N-terminal domain-containing protein</fullName>
    </recommendedName>
</protein>